<dbReference type="GO" id="GO:0016020">
    <property type="term" value="C:membrane"/>
    <property type="evidence" value="ECO:0007669"/>
    <property type="project" value="InterPro"/>
</dbReference>
<dbReference type="PANTHER" id="PTHR37316:SF3">
    <property type="entry name" value="TEICHOIC ACID GLYCEROL-PHOSPHATE TRANSFERASE"/>
    <property type="match status" value="1"/>
</dbReference>
<accession>A0A6F9LCX3</accession>
<comment type="caution">
    <text evidence="1">The sequence shown here is derived from an EMBL/GenBank/DDBJ whole genome shotgun (WGS) entry which is preliminary data.</text>
</comment>
<dbReference type="SUPFAM" id="SSF53756">
    <property type="entry name" value="UDP-Glycosyltransferase/glycogen phosphorylase"/>
    <property type="match status" value="1"/>
</dbReference>
<reference evidence="1" key="1">
    <citation type="submission" date="2019-08" db="EMBL/GenBank/DDBJ databases">
        <authorList>
            <person name="Ashton P.M."/>
            <person name="Dallman T."/>
            <person name="Nair S."/>
            <person name="De Pinna E."/>
            <person name="Peters T."/>
            <person name="Grant K."/>
        </authorList>
    </citation>
    <scope>NUCLEOTIDE SEQUENCE</scope>
    <source>
        <strain evidence="1">405978</strain>
    </source>
</reference>
<sequence length="447" mass="53098">MRYYTDALNKNIKIEIDGIDVIPRYKKDKIHNFLDRIFLIEKKMWIKISNNNIWLKCSFENSCKNIVYNHKRYNIFPFAMLEDLFQCDFNSNNCWIFIDRPLSANDNAEHLYRYIMQNHPEQNIVFALKRDSTDWDRLKKEGFNLIDFGSFTFEKIVKKVSKVISSHCDEYLMKYIGINQQFIFLQHGITQNDISRWLNQIKIDLLIVSTRDEYNSIVNDYTHYKFGKKEVALIGLARHDILLKNNKVNAKQILIMPTWRMNLIISSIDLGLMEMKKKIKQSKYFHKWNSLLNNGLLAKLCEKYGYAIIFNPHPNIIPYLDNFNMPSYIKTIGKTESLQKLFCNSSLLITDYSSVAFEMAYLKKPVIYYQFDKDDFFSSHTLNNGYFNYQDNGFGPVANSEQELLLELEKLFRTNFFLSDIYKNNIEKIFSEYHGNNCKNIFDYLIV</sequence>
<dbReference type="PANTHER" id="PTHR37316">
    <property type="entry name" value="TEICHOIC ACID GLYCEROL-PHOSPHATE PRIMASE"/>
    <property type="match status" value="1"/>
</dbReference>
<organism evidence="1">
    <name type="scientific">Campylobacter jejuni</name>
    <dbReference type="NCBI Taxonomy" id="197"/>
    <lineage>
        <taxon>Bacteria</taxon>
        <taxon>Pseudomonadati</taxon>
        <taxon>Campylobacterota</taxon>
        <taxon>Epsilonproteobacteria</taxon>
        <taxon>Campylobacterales</taxon>
        <taxon>Campylobacteraceae</taxon>
        <taxon>Campylobacter</taxon>
    </lineage>
</organism>
<dbReference type="Gene3D" id="3.40.50.12580">
    <property type="match status" value="1"/>
</dbReference>
<proteinExistence type="predicted"/>
<dbReference type="InterPro" id="IPR051612">
    <property type="entry name" value="Teichoic_Acid_Biosynth"/>
</dbReference>
<dbReference type="EMBL" id="AANNON010000039">
    <property type="protein sequence ID" value="EDP6656804.1"/>
    <property type="molecule type" value="Genomic_DNA"/>
</dbReference>
<dbReference type="AlphaFoldDB" id="A0A6F9LCX3"/>
<dbReference type="InterPro" id="IPR007554">
    <property type="entry name" value="Glycerophosphate_synth"/>
</dbReference>
<gene>
    <name evidence="1" type="ORF">FVY41_08555</name>
</gene>
<protein>
    <recommendedName>
        <fullName evidence="2">Capsular biosynthesis protein</fullName>
    </recommendedName>
</protein>
<evidence type="ECO:0000313" key="1">
    <source>
        <dbReference type="EMBL" id="EDP6656804.1"/>
    </source>
</evidence>
<dbReference type="InterPro" id="IPR043148">
    <property type="entry name" value="TagF_C"/>
</dbReference>
<evidence type="ECO:0008006" key="2">
    <source>
        <dbReference type="Google" id="ProtNLM"/>
    </source>
</evidence>
<dbReference type="GO" id="GO:0047355">
    <property type="term" value="F:CDP-glycerol glycerophosphotransferase activity"/>
    <property type="evidence" value="ECO:0007669"/>
    <property type="project" value="InterPro"/>
</dbReference>
<name>A0A6F9LCX3_CAMJU</name>
<dbReference type="Pfam" id="PF04464">
    <property type="entry name" value="Glyphos_transf"/>
    <property type="match status" value="1"/>
</dbReference>